<dbReference type="EMBL" id="FWEV01000081">
    <property type="protein sequence ID" value="SLM29177.1"/>
    <property type="molecule type" value="Genomic_DNA"/>
</dbReference>
<protein>
    <submittedName>
        <fullName evidence="1">Uncharacterized protein</fullName>
    </submittedName>
</protein>
<gene>
    <name evidence="1" type="ORF">MTBBW1_1710001</name>
</gene>
<dbReference type="Proteomes" id="UP000191931">
    <property type="component" value="Unassembled WGS sequence"/>
</dbReference>
<evidence type="ECO:0000313" key="2">
    <source>
        <dbReference type="Proteomes" id="UP000191931"/>
    </source>
</evidence>
<evidence type="ECO:0000313" key="1">
    <source>
        <dbReference type="EMBL" id="SLM29177.1"/>
    </source>
</evidence>
<accession>A0A1W1H9L7</accession>
<organism evidence="1 2">
    <name type="scientific">Desulfamplus magnetovallimortis</name>
    <dbReference type="NCBI Taxonomy" id="1246637"/>
    <lineage>
        <taxon>Bacteria</taxon>
        <taxon>Pseudomonadati</taxon>
        <taxon>Thermodesulfobacteriota</taxon>
        <taxon>Desulfobacteria</taxon>
        <taxon>Desulfobacterales</taxon>
        <taxon>Desulfobacteraceae</taxon>
        <taxon>Desulfamplus</taxon>
    </lineage>
</organism>
<dbReference type="STRING" id="1246637.MTBBW1_1710001"/>
<dbReference type="AlphaFoldDB" id="A0A1W1H9L7"/>
<proteinExistence type="predicted"/>
<sequence length="46" mass="4944">MKRTGAYGGLTLRALTKGFKSEVLAVNKTPLPLNSALYEAFGRCKA</sequence>
<reference evidence="1 2" key="1">
    <citation type="submission" date="2017-03" db="EMBL/GenBank/DDBJ databases">
        <authorList>
            <person name="Afonso C.L."/>
            <person name="Miller P.J."/>
            <person name="Scott M.A."/>
            <person name="Spackman E."/>
            <person name="Goraichik I."/>
            <person name="Dimitrov K.M."/>
            <person name="Suarez D.L."/>
            <person name="Swayne D.E."/>
        </authorList>
    </citation>
    <scope>NUCLEOTIDE SEQUENCE [LARGE SCALE GENOMIC DNA]</scope>
    <source>
        <strain evidence="1">PRJEB14757</strain>
    </source>
</reference>
<name>A0A1W1H9L7_9BACT</name>
<keyword evidence="2" id="KW-1185">Reference proteome</keyword>